<evidence type="ECO:0000256" key="9">
    <source>
        <dbReference type="ARBA" id="ARBA00022777"/>
    </source>
</evidence>
<accession>A0A835IYS6</accession>
<dbReference type="Gene3D" id="3.80.10.10">
    <property type="entry name" value="Ribonuclease Inhibitor"/>
    <property type="match status" value="2"/>
</dbReference>
<evidence type="ECO:0000256" key="14">
    <source>
        <dbReference type="ARBA" id="ARBA00047899"/>
    </source>
</evidence>
<evidence type="ECO:0000256" key="13">
    <source>
        <dbReference type="ARBA" id="ARBA00023180"/>
    </source>
</evidence>
<dbReference type="FunFam" id="1.10.510.10:FF:000431">
    <property type="entry name" value="Putative inactive leucine-rich repeat receptor-like protein kinase"/>
    <property type="match status" value="1"/>
</dbReference>
<dbReference type="PANTHER" id="PTHR48006:SF73">
    <property type="entry name" value="PROTEIN KINASE DOMAIN-CONTAINING PROTEIN"/>
    <property type="match status" value="1"/>
</dbReference>
<dbReference type="Gene3D" id="3.30.200.20">
    <property type="entry name" value="Phosphorylase Kinase, domain 1"/>
    <property type="match status" value="1"/>
</dbReference>
<dbReference type="GO" id="GO:0016020">
    <property type="term" value="C:membrane"/>
    <property type="evidence" value="ECO:0007669"/>
    <property type="project" value="UniProtKB-SubCell"/>
</dbReference>
<dbReference type="AlphaFoldDB" id="A0A835IYS6"/>
<keyword evidence="9" id="KW-0418">Kinase</keyword>
<dbReference type="InterPro" id="IPR032675">
    <property type="entry name" value="LRR_dom_sf"/>
</dbReference>
<evidence type="ECO:0000256" key="4">
    <source>
        <dbReference type="ARBA" id="ARBA00022614"/>
    </source>
</evidence>
<evidence type="ECO:0000256" key="15">
    <source>
        <dbReference type="ARBA" id="ARBA00048679"/>
    </source>
</evidence>
<keyword evidence="11 16" id="KW-0472">Membrane</keyword>
<evidence type="ECO:0000256" key="12">
    <source>
        <dbReference type="ARBA" id="ARBA00023170"/>
    </source>
</evidence>
<evidence type="ECO:0000256" key="10">
    <source>
        <dbReference type="ARBA" id="ARBA00022989"/>
    </source>
</evidence>
<dbReference type="PANTHER" id="PTHR48006">
    <property type="entry name" value="LEUCINE-RICH REPEAT-CONTAINING PROTEIN DDB_G0281931-RELATED"/>
    <property type="match status" value="1"/>
</dbReference>
<protein>
    <recommendedName>
        <fullName evidence="2">non-specific serine/threonine protein kinase</fullName>
        <ecNumber evidence="2">2.7.11.1</ecNumber>
    </recommendedName>
</protein>
<keyword evidence="10 16" id="KW-1133">Transmembrane helix</keyword>
<reference evidence="18 19" key="1">
    <citation type="submission" date="2020-10" db="EMBL/GenBank/DDBJ databases">
        <title>The Coptis chinensis genome and diversification of protoberbering-type alkaloids.</title>
        <authorList>
            <person name="Wang B."/>
            <person name="Shu S."/>
            <person name="Song C."/>
            <person name="Liu Y."/>
        </authorList>
    </citation>
    <scope>NUCLEOTIDE SEQUENCE [LARGE SCALE GENOMIC DNA]</scope>
    <source>
        <strain evidence="18">HL-2020</strain>
        <tissue evidence="18">Leaf</tissue>
    </source>
</reference>
<keyword evidence="7" id="KW-0732">Signal</keyword>
<dbReference type="FunFam" id="3.80.10.10:FF:000673">
    <property type="entry name" value="Probable LRR receptor-like serine/threonine-protein kinase At2g02780"/>
    <property type="match status" value="1"/>
</dbReference>
<keyword evidence="13" id="KW-0325">Glycoprotein</keyword>
<evidence type="ECO:0000256" key="2">
    <source>
        <dbReference type="ARBA" id="ARBA00012513"/>
    </source>
</evidence>
<dbReference type="SUPFAM" id="SSF56112">
    <property type="entry name" value="Protein kinase-like (PK-like)"/>
    <property type="match status" value="1"/>
</dbReference>
<sequence>MKKPQVLLAMVPWIFILFLVLPFSSGQLLSSERRILFRLQELLEYPYALQGWTNWTNFCDLAPSSSLKISCSGSHITELIVIGNKPSTSLSPKPTQETFRVSQQTLSEKFSIYTFLTVLTKLSSLKVLSLVSLGMWGSLPAKINRFDSLQVLNLSSNFIYGEIPPQIATLENLRSLVLADNLFKGMVPDLSTLAVLEEVNVGGNSLGPKFPTLGSKVVSVILRNNSFSSEIPSELKNFYQLQRWDVSSNGIIGTIPLALFSLPSIKYIDLAGNDFRGSLPRNISCSDGLKFVDLSENFLVGDLPKCIRYNSSDRIMKYTGNCLSTGDLNYQHPISFCYEKALAVKPPMQNQKKQSASKKGVTLGIIGAIVGSVVVLGLVVLVILWKVRVRETKNDAPQNSVAGKSSVGLSPKLVTDARNVSPTMMFGALGLPQYHVFSLEEIEEATNNFDSSNLIGEGAQGQLYKGWLIDGTAVVVRCLKLKQKHSSQTMVRQMEVLSKLQHQHLVSILGHSLNTDQDHPNAADTLFLVFEYVSNGTLRSHLTDSRKRDALKWSERMAVTIGVARGIQFLYSGVTPGLFGNNLKTENILLDENVKAKIKNYNLPLSSLVSSESPYNGEDTPDNHHKSYMHTAKNGERQDVYQLGVILLEVITGKQITLQSELDKQKIQLEQGLLDTPLELQEWVDPFICGTFAYESLRNTVEVALNCLSKDLSQRPSVEDVLWNLQYSVQVQEGWRPSSASFGTQF</sequence>
<dbReference type="FunFam" id="3.80.10.10:FF:000380">
    <property type="entry name" value="Putative inactive leucine-rich repeat receptor-like protein kinase"/>
    <property type="match status" value="1"/>
</dbReference>
<dbReference type="InterPro" id="IPR051824">
    <property type="entry name" value="LRR_Rcpt-Like_S/T_Kinase"/>
</dbReference>
<evidence type="ECO:0000256" key="6">
    <source>
        <dbReference type="ARBA" id="ARBA00022692"/>
    </source>
</evidence>
<gene>
    <name evidence="18" type="ORF">IFM89_036096</name>
</gene>
<dbReference type="InterPro" id="IPR000719">
    <property type="entry name" value="Prot_kinase_dom"/>
</dbReference>
<feature type="domain" description="Protein kinase" evidence="17">
    <location>
        <begin position="449"/>
        <end position="727"/>
    </location>
</feature>
<comment type="caution">
    <text evidence="18">The sequence shown here is derived from an EMBL/GenBank/DDBJ whole genome shotgun (WGS) entry which is preliminary data.</text>
</comment>
<keyword evidence="12" id="KW-0675">Receptor</keyword>
<dbReference type="SUPFAM" id="SSF52058">
    <property type="entry name" value="L domain-like"/>
    <property type="match status" value="1"/>
</dbReference>
<keyword evidence="4" id="KW-0433">Leucine-rich repeat</keyword>
<dbReference type="OrthoDB" id="676979at2759"/>
<dbReference type="Proteomes" id="UP000631114">
    <property type="component" value="Unassembled WGS sequence"/>
</dbReference>
<dbReference type="EMBL" id="JADFTS010000001">
    <property type="protein sequence ID" value="KAF9626581.1"/>
    <property type="molecule type" value="Genomic_DNA"/>
</dbReference>
<keyword evidence="5" id="KW-0808">Transferase</keyword>
<evidence type="ECO:0000256" key="7">
    <source>
        <dbReference type="ARBA" id="ARBA00022729"/>
    </source>
</evidence>
<dbReference type="InterPro" id="IPR001611">
    <property type="entry name" value="Leu-rich_rpt"/>
</dbReference>
<dbReference type="GO" id="GO:0004674">
    <property type="term" value="F:protein serine/threonine kinase activity"/>
    <property type="evidence" value="ECO:0007669"/>
    <property type="project" value="UniProtKB-KW"/>
</dbReference>
<evidence type="ECO:0000259" key="17">
    <source>
        <dbReference type="PROSITE" id="PS50011"/>
    </source>
</evidence>
<evidence type="ECO:0000256" key="3">
    <source>
        <dbReference type="ARBA" id="ARBA00022527"/>
    </source>
</evidence>
<keyword evidence="8" id="KW-0677">Repeat</keyword>
<dbReference type="InterPro" id="IPR011009">
    <property type="entry name" value="Kinase-like_dom_sf"/>
</dbReference>
<keyword evidence="6 16" id="KW-0812">Transmembrane</keyword>
<dbReference type="PROSITE" id="PS50011">
    <property type="entry name" value="PROTEIN_KINASE_DOM"/>
    <property type="match status" value="1"/>
</dbReference>
<evidence type="ECO:0000256" key="5">
    <source>
        <dbReference type="ARBA" id="ARBA00022679"/>
    </source>
</evidence>
<keyword evidence="19" id="KW-1185">Reference proteome</keyword>
<organism evidence="18 19">
    <name type="scientific">Coptis chinensis</name>
    <dbReference type="NCBI Taxonomy" id="261450"/>
    <lineage>
        <taxon>Eukaryota</taxon>
        <taxon>Viridiplantae</taxon>
        <taxon>Streptophyta</taxon>
        <taxon>Embryophyta</taxon>
        <taxon>Tracheophyta</taxon>
        <taxon>Spermatophyta</taxon>
        <taxon>Magnoliopsida</taxon>
        <taxon>Ranunculales</taxon>
        <taxon>Ranunculaceae</taxon>
        <taxon>Coptidoideae</taxon>
        <taxon>Coptis</taxon>
    </lineage>
</organism>
<name>A0A835IYS6_9MAGN</name>
<dbReference type="Pfam" id="PF00560">
    <property type="entry name" value="LRR_1"/>
    <property type="match status" value="1"/>
</dbReference>
<dbReference type="EC" id="2.7.11.1" evidence="2"/>
<evidence type="ECO:0000256" key="8">
    <source>
        <dbReference type="ARBA" id="ARBA00022737"/>
    </source>
</evidence>
<feature type="transmembrane region" description="Helical" evidence="16">
    <location>
        <begin position="361"/>
        <end position="385"/>
    </location>
</feature>
<evidence type="ECO:0000256" key="11">
    <source>
        <dbReference type="ARBA" id="ARBA00023136"/>
    </source>
</evidence>
<dbReference type="Gene3D" id="1.10.510.10">
    <property type="entry name" value="Transferase(Phosphotransferase) domain 1"/>
    <property type="match status" value="1"/>
</dbReference>
<comment type="catalytic activity">
    <reaction evidence="14">
        <text>L-threonyl-[protein] + ATP = O-phospho-L-threonyl-[protein] + ADP + H(+)</text>
        <dbReference type="Rhea" id="RHEA:46608"/>
        <dbReference type="Rhea" id="RHEA-COMP:11060"/>
        <dbReference type="Rhea" id="RHEA-COMP:11605"/>
        <dbReference type="ChEBI" id="CHEBI:15378"/>
        <dbReference type="ChEBI" id="CHEBI:30013"/>
        <dbReference type="ChEBI" id="CHEBI:30616"/>
        <dbReference type="ChEBI" id="CHEBI:61977"/>
        <dbReference type="ChEBI" id="CHEBI:456216"/>
        <dbReference type="EC" id="2.7.11.1"/>
    </reaction>
</comment>
<evidence type="ECO:0000313" key="19">
    <source>
        <dbReference type="Proteomes" id="UP000631114"/>
    </source>
</evidence>
<evidence type="ECO:0000256" key="16">
    <source>
        <dbReference type="SAM" id="Phobius"/>
    </source>
</evidence>
<proteinExistence type="predicted"/>
<comment type="catalytic activity">
    <reaction evidence="15">
        <text>L-seryl-[protein] + ATP = O-phospho-L-seryl-[protein] + ADP + H(+)</text>
        <dbReference type="Rhea" id="RHEA:17989"/>
        <dbReference type="Rhea" id="RHEA-COMP:9863"/>
        <dbReference type="Rhea" id="RHEA-COMP:11604"/>
        <dbReference type="ChEBI" id="CHEBI:15378"/>
        <dbReference type="ChEBI" id="CHEBI:29999"/>
        <dbReference type="ChEBI" id="CHEBI:30616"/>
        <dbReference type="ChEBI" id="CHEBI:83421"/>
        <dbReference type="ChEBI" id="CHEBI:456216"/>
        <dbReference type="EC" id="2.7.11.1"/>
    </reaction>
</comment>
<evidence type="ECO:0000256" key="1">
    <source>
        <dbReference type="ARBA" id="ARBA00004479"/>
    </source>
</evidence>
<comment type="subcellular location">
    <subcellularLocation>
        <location evidence="1">Membrane</location>
        <topology evidence="1">Single-pass type I membrane protein</topology>
    </subcellularLocation>
</comment>
<dbReference type="GO" id="GO:0005524">
    <property type="term" value="F:ATP binding"/>
    <property type="evidence" value="ECO:0007669"/>
    <property type="project" value="InterPro"/>
</dbReference>
<keyword evidence="3" id="KW-0723">Serine/threonine-protein kinase</keyword>
<evidence type="ECO:0000313" key="18">
    <source>
        <dbReference type="EMBL" id="KAF9626581.1"/>
    </source>
</evidence>
<dbReference type="Pfam" id="PF00069">
    <property type="entry name" value="Pkinase"/>
    <property type="match status" value="1"/>
</dbReference>